<feature type="domain" description="Rieske" evidence="5">
    <location>
        <begin position="15"/>
        <end position="120"/>
    </location>
</feature>
<evidence type="ECO:0000256" key="2">
    <source>
        <dbReference type="ARBA" id="ARBA00022723"/>
    </source>
</evidence>
<dbReference type="RefSeq" id="WP_273690151.1">
    <property type="nucleotide sequence ID" value="NZ_CP117411.1"/>
</dbReference>
<organism evidence="6 7">
    <name type="scientific">Sphingomonas naphthae</name>
    <dbReference type="NCBI Taxonomy" id="1813468"/>
    <lineage>
        <taxon>Bacteria</taxon>
        <taxon>Pseudomonadati</taxon>
        <taxon>Pseudomonadota</taxon>
        <taxon>Alphaproteobacteria</taxon>
        <taxon>Sphingomonadales</taxon>
        <taxon>Sphingomonadaceae</taxon>
        <taxon>Sphingomonas</taxon>
    </lineage>
</organism>
<keyword evidence="2" id="KW-0479">Metal-binding</keyword>
<gene>
    <name evidence="6" type="ORF">PQ455_06160</name>
</gene>
<evidence type="ECO:0000256" key="3">
    <source>
        <dbReference type="ARBA" id="ARBA00023004"/>
    </source>
</evidence>
<proteinExistence type="predicted"/>
<protein>
    <submittedName>
        <fullName evidence="6">Rieske (2Fe-2S) protein</fullName>
    </submittedName>
</protein>
<keyword evidence="7" id="KW-1185">Reference proteome</keyword>
<dbReference type="Pfam" id="PF00355">
    <property type="entry name" value="Rieske"/>
    <property type="match status" value="1"/>
</dbReference>
<dbReference type="SUPFAM" id="SSF50022">
    <property type="entry name" value="ISP domain"/>
    <property type="match status" value="1"/>
</dbReference>
<reference evidence="6 7" key="1">
    <citation type="submission" date="2023-02" db="EMBL/GenBank/DDBJ databases">
        <title>Genome sequence of Sphingomonas naphthae.</title>
        <authorList>
            <person name="Kim S."/>
            <person name="Heo J."/>
            <person name="Kwon S.-W."/>
        </authorList>
    </citation>
    <scope>NUCLEOTIDE SEQUENCE [LARGE SCALE GENOMIC DNA]</scope>
    <source>
        <strain evidence="6 7">KACC 18716</strain>
    </source>
</reference>
<name>A0ABY7TQ34_9SPHN</name>
<keyword evidence="1" id="KW-0001">2Fe-2S</keyword>
<evidence type="ECO:0000259" key="5">
    <source>
        <dbReference type="PROSITE" id="PS51296"/>
    </source>
</evidence>
<keyword evidence="3" id="KW-0408">Iron</keyword>
<keyword evidence="4" id="KW-0411">Iron-sulfur</keyword>
<evidence type="ECO:0000313" key="7">
    <source>
        <dbReference type="Proteomes" id="UP001220395"/>
    </source>
</evidence>
<sequence>MNKPPTRVYATPPGLPLGPVDQIADGAARSFAVPVGDGRFHGFIVRMGEAIHAYVDRCPHVGMPLAMEPDDYLTPSGRLIGCSWHGAVFAIDTGRCLDGPCAGLYLTPWPVSIVDGDMVTAGPET</sequence>
<dbReference type="EMBL" id="CP117411">
    <property type="protein sequence ID" value="WCT74801.1"/>
    <property type="molecule type" value="Genomic_DNA"/>
</dbReference>
<dbReference type="PANTHER" id="PTHR40261">
    <property type="match status" value="1"/>
</dbReference>
<evidence type="ECO:0000313" key="6">
    <source>
        <dbReference type="EMBL" id="WCT74801.1"/>
    </source>
</evidence>
<dbReference type="PROSITE" id="PS51296">
    <property type="entry name" value="RIESKE"/>
    <property type="match status" value="1"/>
</dbReference>
<evidence type="ECO:0000256" key="4">
    <source>
        <dbReference type="ARBA" id="ARBA00023014"/>
    </source>
</evidence>
<dbReference type="Gene3D" id="2.102.10.10">
    <property type="entry name" value="Rieske [2Fe-2S] iron-sulphur domain"/>
    <property type="match status" value="1"/>
</dbReference>
<accession>A0ABY7TQ34</accession>
<dbReference type="PANTHER" id="PTHR40261:SF1">
    <property type="entry name" value="RIESKE DOMAIN-CONTAINING PROTEIN"/>
    <property type="match status" value="1"/>
</dbReference>
<dbReference type="InterPro" id="IPR036922">
    <property type="entry name" value="Rieske_2Fe-2S_sf"/>
</dbReference>
<dbReference type="CDD" id="cd03467">
    <property type="entry name" value="Rieske"/>
    <property type="match status" value="1"/>
</dbReference>
<dbReference type="Proteomes" id="UP001220395">
    <property type="component" value="Chromosome"/>
</dbReference>
<evidence type="ECO:0000256" key="1">
    <source>
        <dbReference type="ARBA" id="ARBA00022714"/>
    </source>
</evidence>
<dbReference type="InterPro" id="IPR017941">
    <property type="entry name" value="Rieske_2Fe-2S"/>
</dbReference>